<dbReference type="EMBL" id="CP108222">
    <property type="protein sequence ID" value="WTT23136.1"/>
    <property type="molecule type" value="Genomic_DNA"/>
</dbReference>
<accession>A0AAU2AES8</accession>
<evidence type="ECO:0000256" key="1">
    <source>
        <dbReference type="SAM" id="MobiDB-lite"/>
    </source>
</evidence>
<evidence type="ECO:0000313" key="2">
    <source>
        <dbReference type="EMBL" id="WTT23136.1"/>
    </source>
</evidence>
<name>A0AAU2AES8_9ACTN</name>
<sequence>MTQFLAELGQAEANNITWSSARYRTTFLSDFPNADCWEDRLAITWAVEIEIDSDADPDDAGTHAPGPHGSRAYDTTFEDESAAWERNRDRVLVIGGRPYGPMIDPASLVSVSAEGVLSADTGIFEGMVALDLGVLDLPDDVALIDGVLARCREHGLCTNWKEPGY</sequence>
<organism evidence="2">
    <name type="scientific">Streptomyces sp. NBC_00093</name>
    <dbReference type="NCBI Taxonomy" id="2975649"/>
    <lineage>
        <taxon>Bacteria</taxon>
        <taxon>Bacillati</taxon>
        <taxon>Actinomycetota</taxon>
        <taxon>Actinomycetes</taxon>
        <taxon>Kitasatosporales</taxon>
        <taxon>Streptomycetaceae</taxon>
        <taxon>Streptomyces</taxon>
    </lineage>
</organism>
<dbReference type="AlphaFoldDB" id="A0AAU2AES8"/>
<gene>
    <name evidence="2" type="ORF">OHA22_50045</name>
</gene>
<reference evidence="2" key="1">
    <citation type="submission" date="2022-10" db="EMBL/GenBank/DDBJ databases">
        <title>The complete genomes of actinobacterial strains from the NBC collection.</title>
        <authorList>
            <person name="Joergensen T.S."/>
            <person name="Alvarez Arevalo M."/>
            <person name="Sterndorff E.B."/>
            <person name="Faurdal D."/>
            <person name="Vuksanovic O."/>
            <person name="Mourched A.-S."/>
            <person name="Charusanti P."/>
            <person name="Shaw S."/>
            <person name="Blin K."/>
            <person name="Weber T."/>
        </authorList>
    </citation>
    <scope>NUCLEOTIDE SEQUENCE</scope>
    <source>
        <strain evidence="2">NBC_00093</strain>
    </source>
</reference>
<proteinExistence type="predicted"/>
<feature type="region of interest" description="Disordered" evidence="1">
    <location>
        <begin position="54"/>
        <end position="73"/>
    </location>
</feature>
<protein>
    <submittedName>
        <fullName evidence="2">Uncharacterized protein</fullName>
    </submittedName>
</protein>